<keyword evidence="5" id="KW-0808">Transferase</keyword>
<name>A0A383EFG9_9ZZZZ</name>
<dbReference type="Gene3D" id="3.10.520.10">
    <property type="entry name" value="ApbE-like domains"/>
    <property type="match status" value="1"/>
</dbReference>
<dbReference type="InterPro" id="IPR024932">
    <property type="entry name" value="ApbE"/>
</dbReference>
<evidence type="ECO:0000256" key="1">
    <source>
        <dbReference type="ARBA" id="ARBA00001946"/>
    </source>
</evidence>
<reference evidence="11" key="1">
    <citation type="submission" date="2018-05" db="EMBL/GenBank/DDBJ databases">
        <authorList>
            <person name="Lanie J.A."/>
            <person name="Ng W.-L."/>
            <person name="Kazmierczak K.M."/>
            <person name="Andrzejewski T.M."/>
            <person name="Davidsen T.M."/>
            <person name="Wayne K.J."/>
            <person name="Tettelin H."/>
            <person name="Glass J.I."/>
            <person name="Rusch D."/>
            <person name="Podicherti R."/>
            <person name="Tsui H.-C.T."/>
            <person name="Winkler M.E."/>
        </authorList>
    </citation>
    <scope>NUCLEOTIDE SEQUENCE</scope>
</reference>
<dbReference type="PANTHER" id="PTHR30040:SF2">
    <property type="entry name" value="FAD:PROTEIN FMN TRANSFERASE"/>
    <property type="match status" value="1"/>
</dbReference>
<dbReference type="InterPro" id="IPR003374">
    <property type="entry name" value="ApbE-like_sf"/>
</dbReference>
<feature type="non-terminal residue" evidence="11">
    <location>
        <position position="72"/>
    </location>
</feature>
<evidence type="ECO:0000256" key="8">
    <source>
        <dbReference type="ARBA" id="ARBA00022842"/>
    </source>
</evidence>
<accession>A0A383EFG9</accession>
<gene>
    <name evidence="11" type="ORF">METZ01_LOCUS508027</name>
</gene>
<comment type="catalytic activity">
    <reaction evidence="10">
        <text>L-threonyl-[protein] + FAD = FMN-L-threonyl-[protein] + AMP + H(+)</text>
        <dbReference type="Rhea" id="RHEA:36847"/>
        <dbReference type="Rhea" id="RHEA-COMP:11060"/>
        <dbReference type="Rhea" id="RHEA-COMP:11061"/>
        <dbReference type="ChEBI" id="CHEBI:15378"/>
        <dbReference type="ChEBI" id="CHEBI:30013"/>
        <dbReference type="ChEBI" id="CHEBI:57692"/>
        <dbReference type="ChEBI" id="CHEBI:74257"/>
        <dbReference type="ChEBI" id="CHEBI:456215"/>
        <dbReference type="EC" id="2.7.1.180"/>
    </reaction>
</comment>
<keyword evidence="4" id="KW-0285">Flavoprotein</keyword>
<dbReference type="EC" id="2.7.1.180" evidence="2"/>
<comment type="cofactor">
    <cofactor evidence="1">
        <name>Mg(2+)</name>
        <dbReference type="ChEBI" id="CHEBI:18420"/>
    </cofactor>
</comment>
<evidence type="ECO:0000313" key="11">
    <source>
        <dbReference type="EMBL" id="SVE55173.1"/>
    </source>
</evidence>
<evidence type="ECO:0000256" key="5">
    <source>
        <dbReference type="ARBA" id="ARBA00022679"/>
    </source>
</evidence>
<protein>
    <recommendedName>
        <fullName evidence="3">FAD:protein FMN transferase</fullName>
        <ecNumber evidence="2">2.7.1.180</ecNumber>
    </recommendedName>
    <alternativeName>
        <fullName evidence="9">Flavin transferase</fullName>
    </alternativeName>
</protein>
<evidence type="ECO:0000256" key="4">
    <source>
        <dbReference type="ARBA" id="ARBA00022630"/>
    </source>
</evidence>
<dbReference type="AlphaFoldDB" id="A0A383EFG9"/>
<evidence type="ECO:0000256" key="6">
    <source>
        <dbReference type="ARBA" id="ARBA00022723"/>
    </source>
</evidence>
<dbReference type="PANTHER" id="PTHR30040">
    <property type="entry name" value="THIAMINE BIOSYNTHESIS LIPOPROTEIN APBE"/>
    <property type="match status" value="1"/>
</dbReference>
<dbReference type="Pfam" id="PF02424">
    <property type="entry name" value="ApbE"/>
    <property type="match status" value="1"/>
</dbReference>
<evidence type="ECO:0000256" key="10">
    <source>
        <dbReference type="ARBA" id="ARBA00048540"/>
    </source>
</evidence>
<proteinExistence type="predicted"/>
<dbReference type="SUPFAM" id="SSF143631">
    <property type="entry name" value="ApbE-like"/>
    <property type="match status" value="1"/>
</dbReference>
<sequence length="72" mass="7666">VQPAIAAAFDEFRAVDKLLSIHRPDSALARANADGKLSPELAAVIQHALAIAKETDGAFDPTIRPLADLWGF</sequence>
<keyword evidence="6" id="KW-0479">Metal-binding</keyword>
<organism evidence="11">
    <name type="scientific">marine metagenome</name>
    <dbReference type="NCBI Taxonomy" id="408172"/>
    <lineage>
        <taxon>unclassified sequences</taxon>
        <taxon>metagenomes</taxon>
        <taxon>ecological metagenomes</taxon>
    </lineage>
</organism>
<dbReference type="GO" id="GO:0016740">
    <property type="term" value="F:transferase activity"/>
    <property type="evidence" value="ECO:0007669"/>
    <property type="project" value="UniProtKB-KW"/>
</dbReference>
<keyword evidence="7" id="KW-0274">FAD</keyword>
<feature type="non-terminal residue" evidence="11">
    <location>
        <position position="1"/>
    </location>
</feature>
<keyword evidence="8" id="KW-0460">Magnesium</keyword>
<evidence type="ECO:0000256" key="9">
    <source>
        <dbReference type="ARBA" id="ARBA00031306"/>
    </source>
</evidence>
<evidence type="ECO:0000256" key="3">
    <source>
        <dbReference type="ARBA" id="ARBA00016337"/>
    </source>
</evidence>
<dbReference type="EMBL" id="UINC01225207">
    <property type="protein sequence ID" value="SVE55173.1"/>
    <property type="molecule type" value="Genomic_DNA"/>
</dbReference>
<evidence type="ECO:0000256" key="7">
    <source>
        <dbReference type="ARBA" id="ARBA00022827"/>
    </source>
</evidence>
<dbReference type="GO" id="GO:0046872">
    <property type="term" value="F:metal ion binding"/>
    <property type="evidence" value="ECO:0007669"/>
    <property type="project" value="UniProtKB-KW"/>
</dbReference>
<evidence type="ECO:0000256" key="2">
    <source>
        <dbReference type="ARBA" id="ARBA00011955"/>
    </source>
</evidence>